<comment type="caution">
    <text evidence="4">The sequence shown here is derived from an EMBL/GenBank/DDBJ whole genome shotgun (WGS) entry which is preliminary data.</text>
</comment>
<gene>
    <name evidence="4" type="ORF">E1269_29595</name>
</gene>
<feature type="compositionally biased region" description="Low complexity" evidence="1">
    <location>
        <begin position="168"/>
        <end position="180"/>
    </location>
</feature>
<protein>
    <submittedName>
        <fullName evidence="4">LytR family transcriptional regulator</fullName>
    </submittedName>
</protein>
<reference evidence="4 5" key="1">
    <citation type="submission" date="2019-03" db="EMBL/GenBank/DDBJ databases">
        <title>Draft genome sequences of novel Actinobacteria.</title>
        <authorList>
            <person name="Sahin N."/>
            <person name="Ay H."/>
            <person name="Saygin H."/>
        </authorList>
    </citation>
    <scope>NUCLEOTIDE SEQUENCE [LARGE SCALE GENOMIC DNA]</scope>
    <source>
        <strain evidence="4 5">5K138</strain>
    </source>
</reference>
<feature type="region of interest" description="Disordered" evidence="1">
    <location>
        <begin position="168"/>
        <end position="189"/>
    </location>
</feature>
<dbReference type="AlphaFoldDB" id="A0A4R5CF30"/>
<evidence type="ECO:0000256" key="1">
    <source>
        <dbReference type="SAM" id="MobiDB-lite"/>
    </source>
</evidence>
<evidence type="ECO:0000259" key="3">
    <source>
        <dbReference type="Pfam" id="PF13399"/>
    </source>
</evidence>
<dbReference type="InterPro" id="IPR027381">
    <property type="entry name" value="LytR/CpsA/Psr_C"/>
</dbReference>
<feature type="transmembrane region" description="Helical" evidence="2">
    <location>
        <begin position="21"/>
        <end position="42"/>
    </location>
</feature>
<sequence>MAFDEQMSEGDYARRRRWKRIRTSVTLLVLIGFVVGAAWYSWRNVVNDEGGEAAAEQSDQACAPGVPTAAPAPADIQVNIYNATDRNGLASAVARLVRERGFVVVDIDNDPLDREITGTAEVRSGPDQQAAAGLVASLVPGATYVPDERTDAVVDLVLGEAFEALADPAAPAPTASSTLPPCQPSQQAE</sequence>
<name>A0A4R5CF30_9ACTN</name>
<organism evidence="4 5">
    <name type="scientific">Jiangella asiatica</name>
    <dbReference type="NCBI Taxonomy" id="2530372"/>
    <lineage>
        <taxon>Bacteria</taxon>
        <taxon>Bacillati</taxon>
        <taxon>Actinomycetota</taxon>
        <taxon>Actinomycetes</taxon>
        <taxon>Jiangellales</taxon>
        <taxon>Jiangellaceae</taxon>
        <taxon>Jiangella</taxon>
    </lineage>
</organism>
<evidence type="ECO:0000313" key="5">
    <source>
        <dbReference type="Proteomes" id="UP000294739"/>
    </source>
</evidence>
<keyword evidence="5" id="KW-1185">Reference proteome</keyword>
<dbReference type="Gene3D" id="3.30.70.2390">
    <property type="match status" value="1"/>
</dbReference>
<dbReference type="RefSeq" id="WP_131901438.1">
    <property type="nucleotide sequence ID" value="NZ_SMKZ01000074.1"/>
</dbReference>
<keyword evidence="2" id="KW-0812">Transmembrane</keyword>
<keyword evidence="2" id="KW-0472">Membrane</keyword>
<keyword evidence="2" id="KW-1133">Transmembrane helix</keyword>
<feature type="domain" description="LytR/CpsA/Psr regulator C-terminal" evidence="3">
    <location>
        <begin position="75"/>
        <end position="162"/>
    </location>
</feature>
<dbReference type="Proteomes" id="UP000294739">
    <property type="component" value="Unassembled WGS sequence"/>
</dbReference>
<dbReference type="InParanoid" id="A0A4R5CF30"/>
<evidence type="ECO:0000256" key="2">
    <source>
        <dbReference type="SAM" id="Phobius"/>
    </source>
</evidence>
<proteinExistence type="predicted"/>
<accession>A0A4R5CF30</accession>
<dbReference type="EMBL" id="SMKZ01000074">
    <property type="protein sequence ID" value="TDD97546.1"/>
    <property type="molecule type" value="Genomic_DNA"/>
</dbReference>
<evidence type="ECO:0000313" key="4">
    <source>
        <dbReference type="EMBL" id="TDD97546.1"/>
    </source>
</evidence>
<dbReference type="OrthoDB" id="4864198at2"/>
<dbReference type="Pfam" id="PF13399">
    <property type="entry name" value="LytR_C"/>
    <property type="match status" value="1"/>
</dbReference>